<evidence type="ECO:0000313" key="1">
    <source>
        <dbReference type="EMBL" id="QTD45630.1"/>
    </source>
</evidence>
<protein>
    <submittedName>
        <fullName evidence="1">Uncharacterized protein</fullName>
    </submittedName>
</protein>
<dbReference type="RefSeq" id="WP_208009378.1">
    <property type="nucleotide sequence ID" value="NZ_CP071796.1"/>
</dbReference>
<keyword evidence="2" id="KW-1185">Reference proteome</keyword>
<sequence length="83" mass="9707">MTKQNLIFEKVGDINSTYPYLCVYDLEDQANPFMEIGVTDEKRLQYTIYAGDRNIILTIEDWDVIQRRAQEFLPKALADEDNS</sequence>
<name>A0A975H3T6_9BURK</name>
<dbReference type="EMBL" id="CP071796">
    <property type="protein sequence ID" value="QTD45630.1"/>
    <property type="molecule type" value="Genomic_DNA"/>
</dbReference>
<dbReference type="Proteomes" id="UP000663903">
    <property type="component" value="Chromosome"/>
</dbReference>
<evidence type="ECO:0000313" key="2">
    <source>
        <dbReference type="Proteomes" id="UP000663903"/>
    </source>
</evidence>
<dbReference type="AlphaFoldDB" id="A0A975H3T6"/>
<gene>
    <name evidence="1" type="ORF">J1M35_01515</name>
</gene>
<reference evidence="1" key="1">
    <citation type="submission" date="2021-03" db="EMBL/GenBank/DDBJ databases">
        <title>Ottowia sp. 27C isolated from the cloaca of a Giant Asian pond turtle (Heosemys grandis).</title>
        <authorList>
            <person name="Spergser J."/>
            <person name="Busse H.-J."/>
        </authorList>
    </citation>
    <scope>NUCLEOTIDE SEQUENCE</scope>
    <source>
        <strain evidence="1">27C</strain>
    </source>
</reference>
<accession>A0A975H3T6</accession>
<dbReference type="KEGG" id="otd:J1M35_01515"/>
<organism evidence="1 2">
    <name type="scientific">Ottowia testudinis</name>
    <dbReference type="NCBI Taxonomy" id="2816950"/>
    <lineage>
        <taxon>Bacteria</taxon>
        <taxon>Pseudomonadati</taxon>
        <taxon>Pseudomonadota</taxon>
        <taxon>Betaproteobacteria</taxon>
        <taxon>Burkholderiales</taxon>
        <taxon>Comamonadaceae</taxon>
        <taxon>Ottowia</taxon>
    </lineage>
</organism>
<proteinExistence type="predicted"/>